<organism evidence="1 2">
    <name type="scientific">Rhizobium lusitanum</name>
    <dbReference type="NCBI Taxonomy" id="293958"/>
    <lineage>
        <taxon>Bacteria</taxon>
        <taxon>Pseudomonadati</taxon>
        <taxon>Pseudomonadota</taxon>
        <taxon>Alphaproteobacteria</taxon>
        <taxon>Hyphomicrobiales</taxon>
        <taxon>Rhizobiaceae</taxon>
        <taxon>Rhizobium/Agrobacterium group</taxon>
        <taxon>Rhizobium</taxon>
    </lineage>
</organism>
<accession>A0A6L9UD77</accession>
<dbReference type="Gene3D" id="3.30.428.10">
    <property type="entry name" value="HIT-like"/>
    <property type="match status" value="1"/>
</dbReference>
<reference evidence="1 2" key="1">
    <citation type="submission" date="2019-12" db="EMBL/GenBank/DDBJ databases">
        <title>Rhizobium genotypes associated with high levels of biological nitrogen fixation by grain legumes in a temperate-maritime cropping system.</title>
        <authorList>
            <person name="Maluk M."/>
            <person name="Francesc Ferrando Molina F."/>
            <person name="Lopez Del Egido L."/>
            <person name="Lafos M."/>
            <person name="Langarica-Fuentes A."/>
            <person name="Gebre Yohannes G."/>
            <person name="Young M.W."/>
            <person name="Martin P."/>
            <person name="Gantlett R."/>
            <person name="Kenicer G."/>
            <person name="Hawes C."/>
            <person name="Begg G.S."/>
            <person name="Quilliam R.S."/>
            <person name="Squire G.R."/>
            <person name="Poole P.S."/>
            <person name="Young P.W."/>
            <person name="Iannetta P.M."/>
            <person name="James E.K."/>
        </authorList>
    </citation>
    <scope>NUCLEOTIDE SEQUENCE [LARGE SCALE GENOMIC DNA]</scope>
    <source>
        <strain evidence="1 2">JHI1118</strain>
    </source>
</reference>
<dbReference type="AlphaFoldDB" id="A0A6L9UD77"/>
<name>A0A6L9UD77_9HYPH</name>
<evidence type="ECO:0000313" key="1">
    <source>
        <dbReference type="EMBL" id="NEI73534.1"/>
    </source>
</evidence>
<gene>
    <name evidence="1" type="ORF">GR212_28675</name>
</gene>
<protein>
    <submittedName>
        <fullName evidence="1">HIT family protein</fullName>
    </submittedName>
</protein>
<comment type="caution">
    <text evidence="1">The sequence shown here is derived from an EMBL/GenBank/DDBJ whole genome shotgun (WGS) entry which is preliminary data.</text>
</comment>
<evidence type="ECO:0000313" key="2">
    <source>
        <dbReference type="Proteomes" id="UP000483035"/>
    </source>
</evidence>
<proteinExistence type="predicted"/>
<dbReference type="EMBL" id="WUEY01000019">
    <property type="protein sequence ID" value="NEI73534.1"/>
    <property type="molecule type" value="Genomic_DNA"/>
</dbReference>
<dbReference type="SUPFAM" id="SSF54197">
    <property type="entry name" value="HIT-like"/>
    <property type="match status" value="1"/>
</dbReference>
<dbReference type="RefSeq" id="WP_163991951.1">
    <property type="nucleotide sequence ID" value="NZ_WUEY01000019.1"/>
</dbReference>
<sequence length="167" mass="19198">MPSAPELLITETDEWIVSHRANSSLPGYLIIASKRFANDLSELPEDTLRELGPLLALTQTVLRRKLNARRVYIGRYGHAPGQSFHFHIIPIYPWVEELFWLDERYRVLQQFTEGTAEETTDGAELTLFVWREFCERLQPPPIKGPTVPEVVELLKKSMSSRPSPINI</sequence>
<dbReference type="InterPro" id="IPR036265">
    <property type="entry name" value="HIT-like_sf"/>
</dbReference>
<dbReference type="Proteomes" id="UP000483035">
    <property type="component" value="Unassembled WGS sequence"/>
</dbReference>